<sequence>MGWFDRLRGRATDPLDIRRRGDSAAEHLRAGAPYTHSHDQPLPFGGYHGTATVALDRVYASIRDHSTVHVITPTEHYGRNMVNQVEQVAELVKRSDHRLAGLVLFWPRDDHQREEFLVPLFKISNTDITIGQGRLTVMTDHGTAIDHTRTSPLMTRYTDPDFGHCAPQELAKALQIPITELALLLPEIHQRAGATPGWWEACAAADERSDAAYEDFMSVLREWDAG</sequence>
<protein>
    <submittedName>
        <fullName evidence="1">Uncharacterized protein</fullName>
    </submittedName>
</protein>
<gene>
    <name evidence="1" type="ORF">PCC79_08260</name>
</gene>
<proteinExistence type="predicted"/>
<dbReference type="Proteomes" id="UP001434337">
    <property type="component" value="Chromosome"/>
</dbReference>
<reference evidence="1 2" key="1">
    <citation type="journal article" date="2023" name="Environ Microbiome">
        <title>A coral-associated actinobacterium mitigates coral bleaching under heat stress.</title>
        <authorList>
            <person name="Li J."/>
            <person name="Zou Y."/>
            <person name="Li Q."/>
            <person name="Zhang J."/>
            <person name="Bourne D.G."/>
            <person name="Lyu Y."/>
            <person name="Liu C."/>
            <person name="Zhang S."/>
        </authorList>
    </citation>
    <scope>NUCLEOTIDE SEQUENCE [LARGE SCALE GENOMIC DNA]</scope>
    <source>
        <strain evidence="1 2">SCSIO 13291</strain>
    </source>
</reference>
<keyword evidence="2" id="KW-1185">Reference proteome</keyword>
<organism evidence="1 2">
    <name type="scientific">Propioniciclava soli</name>
    <dbReference type="NCBI Taxonomy" id="2775081"/>
    <lineage>
        <taxon>Bacteria</taxon>
        <taxon>Bacillati</taxon>
        <taxon>Actinomycetota</taxon>
        <taxon>Actinomycetes</taxon>
        <taxon>Propionibacteriales</taxon>
        <taxon>Propionibacteriaceae</taxon>
        <taxon>Propioniciclava</taxon>
    </lineage>
</organism>
<evidence type="ECO:0000313" key="2">
    <source>
        <dbReference type="Proteomes" id="UP001434337"/>
    </source>
</evidence>
<accession>A0ABZ3CBM0</accession>
<dbReference type="RefSeq" id="WP_342373540.1">
    <property type="nucleotide sequence ID" value="NZ_CP115965.1"/>
</dbReference>
<evidence type="ECO:0000313" key="1">
    <source>
        <dbReference type="EMBL" id="WZX00160.1"/>
    </source>
</evidence>
<dbReference type="EMBL" id="CP115965">
    <property type="protein sequence ID" value="WZX00160.1"/>
    <property type="molecule type" value="Genomic_DNA"/>
</dbReference>
<name>A0ABZ3CBM0_9ACTN</name>